<accession>A0A3Q9JGX4</accession>
<evidence type="ECO:0000259" key="6">
    <source>
        <dbReference type="Pfam" id="PF22740"/>
    </source>
</evidence>
<evidence type="ECO:0000256" key="1">
    <source>
        <dbReference type="ARBA" id="ARBA00022741"/>
    </source>
</evidence>
<organism evidence="7 8">
    <name type="scientific">Entomomonas moraniae</name>
    <dbReference type="NCBI Taxonomy" id="2213226"/>
    <lineage>
        <taxon>Bacteria</taxon>
        <taxon>Pseudomonadati</taxon>
        <taxon>Pseudomonadota</taxon>
        <taxon>Gammaproteobacteria</taxon>
        <taxon>Pseudomonadales</taxon>
        <taxon>Pseudomonadaceae</taxon>
        <taxon>Entomomonas</taxon>
    </lineage>
</organism>
<feature type="binding site" evidence="4">
    <location>
        <begin position="58"/>
        <end position="61"/>
    </location>
    <ligand>
        <name>GTP</name>
        <dbReference type="ChEBI" id="CHEBI:37565"/>
    </ligand>
</feature>
<evidence type="ECO:0000313" key="7">
    <source>
        <dbReference type="EMBL" id="AZS49279.1"/>
    </source>
</evidence>
<dbReference type="InterPro" id="IPR053930">
    <property type="entry name" value="RapZ-like_N"/>
</dbReference>
<sequence length="283" mass="32022">MRLVIISGRSGAGKTTALHLLEDNGFYCIDNLPASLFSVAIEQAISQTNITKIAVSIDARSLPTQIENFPTVFEHLQGKYTSCDLVYLDAKDDILISRFSETRRRHPLTTGERSLPESIEEESRLLAPIVNLATLHVDTTALNIYQLRDFLKLRLLGEAGLATALLIESFGFKYGVPIDADWIFDLRALPNPYWVSELRYLKGKDQAVIDYLEKQPDVLEMQEDILTFLKKWLPKIIASNRPYITVALGCTGGQHRSVYFVEQISRELKTLLTNVQVRHRDLS</sequence>
<dbReference type="InterPro" id="IPR005337">
    <property type="entry name" value="RapZ-like"/>
</dbReference>
<evidence type="ECO:0000256" key="3">
    <source>
        <dbReference type="ARBA" id="ARBA00023134"/>
    </source>
</evidence>
<dbReference type="SUPFAM" id="SSF52540">
    <property type="entry name" value="P-loop containing nucleoside triphosphate hydrolases"/>
    <property type="match status" value="1"/>
</dbReference>
<dbReference type="Proteomes" id="UP000273143">
    <property type="component" value="Chromosome"/>
</dbReference>
<feature type="domain" description="RapZ C-terminal" evidence="6">
    <location>
        <begin position="165"/>
        <end position="282"/>
    </location>
</feature>
<feature type="domain" description="RapZ-like N-terminal" evidence="5">
    <location>
        <begin position="1"/>
        <end position="158"/>
    </location>
</feature>
<dbReference type="InterPro" id="IPR053931">
    <property type="entry name" value="RapZ_C"/>
</dbReference>
<feature type="binding site" evidence="4">
    <location>
        <begin position="8"/>
        <end position="15"/>
    </location>
    <ligand>
        <name>ATP</name>
        <dbReference type="ChEBI" id="CHEBI:30616"/>
    </ligand>
</feature>
<dbReference type="PANTHER" id="PTHR30448">
    <property type="entry name" value="RNASE ADAPTER PROTEIN RAPZ"/>
    <property type="match status" value="1"/>
</dbReference>
<evidence type="ECO:0000313" key="8">
    <source>
        <dbReference type="Proteomes" id="UP000273143"/>
    </source>
</evidence>
<proteinExistence type="inferred from homology"/>
<keyword evidence="3 4" id="KW-0342">GTP-binding</keyword>
<evidence type="ECO:0000256" key="2">
    <source>
        <dbReference type="ARBA" id="ARBA00022840"/>
    </source>
</evidence>
<dbReference type="KEGG" id="emo:DM558_00130"/>
<dbReference type="PANTHER" id="PTHR30448:SF0">
    <property type="entry name" value="RNASE ADAPTER PROTEIN RAPZ"/>
    <property type="match status" value="1"/>
</dbReference>
<keyword evidence="2 4" id="KW-0067">ATP-binding</keyword>
<keyword evidence="1 4" id="KW-0547">Nucleotide-binding</keyword>
<dbReference type="AlphaFoldDB" id="A0A3Q9JGX4"/>
<reference evidence="8" key="1">
    <citation type="submission" date="2018-06" db="EMBL/GenBank/DDBJ databases">
        <title>Complete genome of Pseudomonas insecticola strain QZS01.</title>
        <authorList>
            <person name="Wang J."/>
            <person name="Su Q."/>
        </authorList>
    </citation>
    <scope>NUCLEOTIDE SEQUENCE [LARGE SCALE GENOMIC DNA]</scope>
    <source>
        <strain evidence="8">QZS01</strain>
    </source>
</reference>
<dbReference type="PIRSF" id="PIRSF005052">
    <property type="entry name" value="P-loopkin"/>
    <property type="match status" value="1"/>
</dbReference>
<dbReference type="RefSeq" id="WP_127161499.1">
    <property type="nucleotide sequence ID" value="NZ_CP029822.1"/>
</dbReference>
<evidence type="ECO:0000256" key="4">
    <source>
        <dbReference type="HAMAP-Rule" id="MF_00636"/>
    </source>
</evidence>
<protein>
    <submittedName>
        <fullName evidence="7">RNase adapter RapZ</fullName>
    </submittedName>
</protein>
<name>A0A3Q9JGX4_9GAMM</name>
<keyword evidence="8" id="KW-1185">Reference proteome</keyword>
<dbReference type="GO" id="GO:0005524">
    <property type="term" value="F:ATP binding"/>
    <property type="evidence" value="ECO:0007669"/>
    <property type="project" value="UniProtKB-UniRule"/>
</dbReference>
<dbReference type="EMBL" id="CP029822">
    <property type="protein sequence ID" value="AZS49279.1"/>
    <property type="molecule type" value="Genomic_DNA"/>
</dbReference>
<dbReference type="InterPro" id="IPR027417">
    <property type="entry name" value="P-loop_NTPase"/>
</dbReference>
<gene>
    <name evidence="7" type="primary">rapZ</name>
    <name evidence="7" type="ORF">DM558_00130</name>
</gene>
<dbReference type="GO" id="GO:0005525">
    <property type="term" value="F:GTP binding"/>
    <property type="evidence" value="ECO:0007669"/>
    <property type="project" value="UniProtKB-UniRule"/>
</dbReference>
<dbReference type="NCBIfam" id="NF003828">
    <property type="entry name" value="PRK05416.1"/>
    <property type="match status" value="1"/>
</dbReference>
<dbReference type="Pfam" id="PF22740">
    <property type="entry name" value="PapZ_C"/>
    <property type="match status" value="1"/>
</dbReference>
<dbReference type="Pfam" id="PF03668">
    <property type="entry name" value="RapZ-like_N"/>
    <property type="match status" value="1"/>
</dbReference>
<dbReference type="HAMAP" id="MF_00636">
    <property type="entry name" value="RapZ_like"/>
    <property type="match status" value="1"/>
</dbReference>
<evidence type="ECO:0000259" key="5">
    <source>
        <dbReference type="Pfam" id="PF03668"/>
    </source>
</evidence>